<feature type="region of interest" description="Disordered" evidence="5">
    <location>
        <begin position="147"/>
        <end position="171"/>
    </location>
</feature>
<feature type="compositionally biased region" description="Polar residues" evidence="5">
    <location>
        <begin position="302"/>
        <end position="312"/>
    </location>
</feature>
<dbReference type="EMBL" id="FO904936">
    <property type="protein sequence ID" value="CDP22542.1"/>
    <property type="molecule type" value="Genomic_DNA"/>
</dbReference>
<dbReference type="HOGENOM" id="CLU_715945_0_0_1"/>
<organism evidence="7">
    <name type="scientific">Podospora anserina (strain S / ATCC MYA-4624 / DSM 980 / FGSC 10383)</name>
    <name type="common">Pleurage anserina</name>
    <dbReference type="NCBI Taxonomy" id="515849"/>
    <lineage>
        <taxon>Eukaryota</taxon>
        <taxon>Fungi</taxon>
        <taxon>Dikarya</taxon>
        <taxon>Ascomycota</taxon>
        <taxon>Pezizomycotina</taxon>
        <taxon>Sordariomycetes</taxon>
        <taxon>Sordariomycetidae</taxon>
        <taxon>Sordariales</taxon>
        <taxon>Podosporaceae</taxon>
        <taxon>Podospora</taxon>
        <taxon>Podospora anserina</taxon>
    </lineage>
</organism>
<dbReference type="GeneID" id="6196823"/>
<reference evidence="9" key="3">
    <citation type="journal article" date="2014" name="Genetics">
        <title>Maintaining two mating types: Structure of the mating type locus and its role in heterokaryosis in Podospora anserina.</title>
        <authorList>
            <person name="Grognet P."/>
            <person name="Bidard F."/>
            <person name="Kuchly C."/>
            <person name="Tong L.C.H."/>
            <person name="Coppin E."/>
            <person name="Benkhali J.A."/>
            <person name="Couloux A."/>
            <person name="Wincker P."/>
            <person name="Debuchy R."/>
            <person name="Silar P."/>
        </authorList>
    </citation>
    <scope>GENOME REANNOTATION</scope>
    <source>
        <strain evidence="9">S / ATCC MYA-4624 / DSM 980 / FGSC 10383</strain>
    </source>
</reference>
<proteinExistence type="predicted"/>
<feature type="compositionally biased region" description="Polar residues" evidence="5">
    <location>
        <begin position="260"/>
        <end position="275"/>
    </location>
</feature>
<keyword evidence="2 4" id="KW-0863">Zinc-finger</keyword>
<dbReference type="VEuPathDB" id="FungiDB:PODANS_1_2240"/>
<gene>
    <name evidence="7" type="ORF">PODANS_1_2240</name>
</gene>
<keyword evidence="9" id="KW-1185">Reference proteome</keyword>
<dbReference type="RefSeq" id="XP_001912419.1">
    <property type="nucleotide sequence ID" value="XM_001912384.1"/>
</dbReference>
<dbReference type="GO" id="GO:0008270">
    <property type="term" value="F:zinc ion binding"/>
    <property type="evidence" value="ECO:0007669"/>
    <property type="project" value="UniProtKB-KW"/>
</dbReference>
<feature type="domain" description="GRF-type" evidence="6">
    <location>
        <begin position="44"/>
        <end position="92"/>
    </location>
</feature>
<evidence type="ECO:0000313" key="9">
    <source>
        <dbReference type="Proteomes" id="UP000001197"/>
    </source>
</evidence>
<evidence type="ECO:0000313" key="7">
    <source>
        <dbReference type="EMBL" id="CAP59900.1"/>
    </source>
</evidence>
<dbReference type="InterPro" id="IPR010666">
    <property type="entry name" value="Znf_GRF"/>
</dbReference>
<keyword evidence="3" id="KW-0862">Zinc</keyword>
<evidence type="ECO:0000259" key="6">
    <source>
        <dbReference type="PROSITE" id="PS51999"/>
    </source>
</evidence>
<dbReference type="PROSITE" id="PS51999">
    <property type="entry name" value="ZF_GRF"/>
    <property type="match status" value="1"/>
</dbReference>
<evidence type="ECO:0000256" key="1">
    <source>
        <dbReference type="ARBA" id="ARBA00022723"/>
    </source>
</evidence>
<evidence type="ECO:0000313" key="8">
    <source>
        <dbReference type="EMBL" id="CDP22542.1"/>
    </source>
</evidence>
<reference evidence="7 9" key="1">
    <citation type="journal article" date="2008" name="Genome Biol.">
        <title>The genome sequence of the model ascomycete fungus Podospora anserina.</title>
        <authorList>
            <person name="Espagne E."/>
            <person name="Lespinet O."/>
            <person name="Malagnac F."/>
            <person name="Da Silva C."/>
            <person name="Jaillon O."/>
            <person name="Porcel B.M."/>
            <person name="Couloux A."/>
            <person name="Aury J.-M."/>
            <person name="Segurens B."/>
            <person name="Poulain J."/>
            <person name="Anthouard V."/>
            <person name="Grossetete S."/>
            <person name="Khalili H."/>
            <person name="Coppin E."/>
            <person name="Dequard-Chablat M."/>
            <person name="Picard M."/>
            <person name="Contamine V."/>
            <person name="Arnaise S."/>
            <person name="Bourdais A."/>
            <person name="Berteaux-Lecellier V."/>
            <person name="Gautheret D."/>
            <person name="de Vries R.P."/>
            <person name="Battaglia E."/>
            <person name="Coutinho P.M."/>
            <person name="Danchin E.G.J."/>
            <person name="Henrissat B."/>
            <person name="El Khoury R."/>
            <person name="Sainsard-Chanet A."/>
            <person name="Boivin A."/>
            <person name="Pinan-Lucarre B."/>
            <person name="Sellem C.H."/>
            <person name="Debuchy R."/>
            <person name="Wincker P."/>
            <person name="Weissenbach J."/>
            <person name="Silar P."/>
        </authorList>
    </citation>
    <scope>NUCLEOTIDE SEQUENCE [LARGE SCALE GENOMIC DNA]</scope>
    <source>
        <strain evidence="9">S / ATCC MYA-4624 / DSM 980 / FGSC 10383</strain>
        <strain evidence="7">S mat+</strain>
    </source>
</reference>
<dbReference type="KEGG" id="pan:PODANSg09467"/>
<reference evidence="7" key="2">
    <citation type="submission" date="2008-07" db="EMBL/GenBank/DDBJ databases">
        <authorList>
            <person name="Genoscope - CEA"/>
        </authorList>
    </citation>
    <scope>NUCLEOTIDE SEQUENCE</scope>
    <source>
        <strain evidence="7">S mat+</strain>
    </source>
</reference>
<dbReference type="EMBL" id="CU633438">
    <property type="protein sequence ID" value="CAP59900.1"/>
    <property type="molecule type" value="Genomic_DNA"/>
</dbReference>
<feature type="compositionally biased region" description="Polar residues" evidence="5">
    <location>
        <begin position="235"/>
        <end position="246"/>
    </location>
</feature>
<dbReference type="OrthoDB" id="4585574at2759"/>
<keyword evidence="1" id="KW-0479">Metal-binding</keyword>
<dbReference type="AlphaFoldDB" id="B2A9Y9"/>
<protein>
    <submittedName>
        <fullName evidence="7">Podospora anserina S mat+ genomic DNA chromosome 1, supercontig 1</fullName>
    </submittedName>
</protein>
<feature type="compositionally biased region" description="Acidic residues" evidence="5">
    <location>
        <begin position="155"/>
        <end position="169"/>
    </location>
</feature>
<feature type="region of interest" description="Disordered" evidence="5">
    <location>
        <begin position="235"/>
        <end position="312"/>
    </location>
</feature>
<evidence type="ECO:0000256" key="2">
    <source>
        <dbReference type="ARBA" id="ARBA00022771"/>
    </source>
</evidence>
<evidence type="ECO:0000256" key="4">
    <source>
        <dbReference type="PROSITE-ProRule" id="PRU01343"/>
    </source>
</evidence>
<reference evidence="8" key="4">
    <citation type="submission" date="2015-04" db="EMBL/GenBank/DDBJ databases">
        <title>Maintaining two mating types: Structure of the mating type locus and its role in heterokaryosis in Podospora anserina.</title>
        <authorList>
            <person name="Grognet P."/>
            <person name="Bidard F."/>
            <person name="Kuchly C."/>
            <person name="Chan Ho Tong L."/>
            <person name="Coppin E."/>
            <person name="Ait Benkhali J."/>
            <person name="Couloux A."/>
            <person name="Wincker P."/>
            <person name="Debuchy R."/>
            <person name="Silar P."/>
        </authorList>
    </citation>
    <scope>NUCLEOTIDE SEQUENCE</scope>
</reference>
<dbReference type="Proteomes" id="UP000001197">
    <property type="component" value="Chromosome 1"/>
</dbReference>
<sequence>MYSPPSSQSKKECPGAHRRNHREWRPFSALGKEGLLMIDGVFYCNCRDRSKLSVKQVTGNKNNNQGRWYYGCPNWDPISRGGCGLYSFEDELETKHRAYEREFKYEPCETSWWIDPTRLPLEGEASSNHLHGIRQGQWDNYDDLRSRSQQGRENGEEDDEDDEDDEEDDMHTALENSPAPAFIFQAPHQWSGSRSKKYQQMYLVPVPNDGVSVSSGTSTVLKGFESFELSSQRSFRDTASSVCSTPSRKRKLGLGLGNMPTPTSGSARTPRNSLLITRESRTGSSSKRQRRVESDKLPPTPTTSRTVNETVNGLYTPWVPSIEEEDEDMYEEGQAAAPVIRRLFTSPSQQSSLDPASIKQVVEAVIMTLDERDRIRSSQASAVEDV</sequence>
<evidence type="ECO:0000256" key="5">
    <source>
        <dbReference type="SAM" id="MobiDB-lite"/>
    </source>
</evidence>
<evidence type="ECO:0000256" key="3">
    <source>
        <dbReference type="ARBA" id="ARBA00022833"/>
    </source>
</evidence>
<accession>B2A9Y9</accession>
<name>B2A9Y9_PODAN</name>